<dbReference type="PANTHER" id="PTHR30273:SF2">
    <property type="entry name" value="PROTEIN FECR"/>
    <property type="match status" value="1"/>
</dbReference>
<organism evidence="2 3">
    <name type="scientific">Novipirellula herctigrandis</name>
    <dbReference type="NCBI Taxonomy" id="2527986"/>
    <lineage>
        <taxon>Bacteria</taxon>
        <taxon>Pseudomonadati</taxon>
        <taxon>Planctomycetota</taxon>
        <taxon>Planctomycetia</taxon>
        <taxon>Pirellulales</taxon>
        <taxon>Pirellulaceae</taxon>
        <taxon>Novipirellula</taxon>
    </lineage>
</organism>
<name>A0A5C5ZC27_9BACT</name>
<feature type="transmembrane region" description="Helical" evidence="1">
    <location>
        <begin position="102"/>
        <end position="125"/>
    </location>
</feature>
<keyword evidence="1" id="KW-1133">Transmembrane helix</keyword>
<evidence type="ECO:0000313" key="3">
    <source>
        <dbReference type="Proteomes" id="UP000315010"/>
    </source>
</evidence>
<dbReference type="PANTHER" id="PTHR30273">
    <property type="entry name" value="PERIPLASMIC SIGNAL SENSOR AND SIGMA FACTOR ACTIVATOR FECR-RELATED"/>
    <property type="match status" value="1"/>
</dbReference>
<dbReference type="Gene3D" id="2.60.120.200">
    <property type="match status" value="1"/>
</dbReference>
<evidence type="ECO:0000256" key="1">
    <source>
        <dbReference type="SAM" id="Phobius"/>
    </source>
</evidence>
<dbReference type="Proteomes" id="UP000315010">
    <property type="component" value="Unassembled WGS sequence"/>
</dbReference>
<gene>
    <name evidence="2" type="ORF">CA13_63550</name>
</gene>
<dbReference type="Pfam" id="PF13385">
    <property type="entry name" value="Laminin_G_3"/>
    <property type="match status" value="1"/>
</dbReference>
<dbReference type="InterPro" id="IPR013320">
    <property type="entry name" value="ConA-like_dom_sf"/>
</dbReference>
<protein>
    <submittedName>
        <fullName evidence="2">FecR protein</fullName>
    </submittedName>
</protein>
<accession>A0A5C5ZC27</accession>
<keyword evidence="3" id="KW-1185">Reference proteome</keyword>
<dbReference type="RefSeq" id="WP_146402776.1">
    <property type="nucleotide sequence ID" value="NZ_SJPJ01000001.1"/>
</dbReference>
<dbReference type="SUPFAM" id="SSF49899">
    <property type="entry name" value="Concanavalin A-like lectins/glucanases"/>
    <property type="match status" value="1"/>
</dbReference>
<keyword evidence="1" id="KW-0812">Transmembrane</keyword>
<reference evidence="2 3" key="1">
    <citation type="submission" date="2019-02" db="EMBL/GenBank/DDBJ databases">
        <title>Deep-cultivation of Planctomycetes and their phenomic and genomic characterization uncovers novel biology.</title>
        <authorList>
            <person name="Wiegand S."/>
            <person name="Jogler M."/>
            <person name="Boedeker C."/>
            <person name="Pinto D."/>
            <person name="Vollmers J."/>
            <person name="Rivas-Marin E."/>
            <person name="Kohn T."/>
            <person name="Peeters S.H."/>
            <person name="Heuer A."/>
            <person name="Rast P."/>
            <person name="Oberbeckmann S."/>
            <person name="Bunk B."/>
            <person name="Jeske O."/>
            <person name="Meyerdierks A."/>
            <person name="Storesund J.E."/>
            <person name="Kallscheuer N."/>
            <person name="Luecker S."/>
            <person name="Lage O.M."/>
            <person name="Pohl T."/>
            <person name="Merkel B.J."/>
            <person name="Hornburger P."/>
            <person name="Mueller R.-W."/>
            <person name="Bruemmer F."/>
            <person name="Labrenz M."/>
            <person name="Spormann A.M."/>
            <person name="Op Den Camp H."/>
            <person name="Overmann J."/>
            <person name="Amann R."/>
            <person name="Jetten M.S.M."/>
            <person name="Mascher T."/>
            <person name="Medema M.H."/>
            <person name="Devos D.P."/>
            <person name="Kaster A.-K."/>
            <person name="Ovreas L."/>
            <person name="Rohde M."/>
            <person name="Galperin M.Y."/>
            <person name="Jogler C."/>
        </authorList>
    </citation>
    <scope>NUCLEOTIDE SEQUENCE [LARGE SCALE GENOMIC DNA]</scope>
    <source>
        <strain evidence="2 3">CA13</strain>
    </source>
</reference>
<dbReference type="InterPro" id="IPR012373">
    <property type="entry name" value="Ferrdict_sens_TM"/>
</dbReference>
<comment type="caution">
    <text evidence="2">The sequence shown here is derived from an EMBL/GenBank/DDBJ whole genome shotgun (WGS) entry which is preliminary data.</text>
</comment>
<evidence type="ECO:0000313" key="2">
    <source>
        <dbReference type="EMBL" id="TWT84874.1"/>
    </source>
</evidence>
<keyword evidence="1" id="KW-0472">Membrane</keyword>
<dbReference type="GO" id="GO:0016989">
    <property type="term" value="F:sigma factor antagonist activity"/>
    <property type="evidence" value="ECO:0007669"/>
    <property type="project" value="TreeGrafter"/>
</dbReference>
<dbReference type="Gene3D" id="2.60.120.1440">
    <property type="match status" value="1"/>
</dbReference>
<dbReference type="OrthoDB" id="292867at2"/>
<proteinExistence type="predicted"/>
<dbReference type="AlphaFoldDB" id="A0A5C5ZC27"/>
<sequence>MNESADQSGKLDRLGELLPGLIDGVLLPAETEELVQILRQSSDAQSYYLTYLQIHSDLGSIWGAGATVDIPLAGNLVQTLELAKPVPIANLRQGWFAGMSDHFFGVVACLIGIIIVLSVAVVFLLSGPIGDYRDSVMSLADAMDSRAGKLKDDAAGRATERKAAWDPDVAVVVRIDGTVSSWMAVGHRLKPGRIVLGNGSVQLEFMSGAVLAFAGPGELDIHSKDAATLISGSVSAHVPERARGFVLNAPDAAIVDLGTEFNVNVDPNGVSEVEVTSGEVELSLLGNDGNTLTSQRLHESTRMRVDGFDRSLVLLDSGGSATSKIVAFDDSRLPVTDQYVDEIVRAEPILYCRFEGSRDALIPNHMSDRLALRADPPESFHNSIRLSSGHVQFIRTEASRSLVIDGVIEDLNEGPYSIEFWMKPDDLQHATCLGVFPESRTDAGSFINVIEIVTDTFMIHDPGAIRFLHRSPPGELFGQGTNAFTPGICVPGQWHHVVAVKTNHAMEIHVNGQLVRQVELKEDKRHGPGHFYVVLGQLRDDWHRRQFSGALDELAIYKRALTVSEVAQHFEIIAFENQQPTLTE</sequence>
<dbReference type="EMBL" id="SJPJ01000001">
    <property type="protein sequence ID" value="TWT84874.1"/>
    <property type="molecule type" value="Genomic_DNA"/>
</dbReference>